<dbReference type="Proteomes" id="UP000233556">
    <property type="component" value="Unassembled WGS sequence"/>
</dbReference>
<proteinExistence type="predicted"/>
<keyword evidence="2" id="KW-1185">Reference proteome</keyword>
<gene>
    <name evidence="1" type="ORF">llap_17420</name>
</gene>
<sequence length="108" mass="11777">MRFCYPFLDSWEVNLATKAEVDFEMSSVLPDCCYECCRQQAELGGKKKVLEDLAKAPLGPWEANWGCADCKDPRVCPEPQNSHGGSATPVAQVGFGASAELCLAETCR</sequence>
<protein>
    <submittedName>
        <fullName evidence="1">Uncharacterized protein</fullName>
    </submittedName>
</protein>
<dbReference type="EMBL" id="KZ511537">
    <property type="protein sequence ID" value="PKU32276.1"/>
    <property type="molecule type" value="Genomic_DNA"/>
</dbReference>
<reference evidence="2" key="2">
    <citation type="submission" date="2017-12" db="EMBL/GenBank/DDBJ databases">
        <title>Genome sequence of the Bar-tailed Godwit (Limosa lapponica baueri).</title>
        <authorList>
            <person name="Lima N.C.B."/>
            <person name="Parody-Merino A.M."/>
            <person name="Battley P.F."/>
            <person name="Fidler A.E."/>
            <person name="Prosdocimi F."/>
        </authorList>
    </citation>
    <scope>NUCLEOTIDE SEQUENCE [LARGE SCALE GENOMIC DNA]</scope>
</reference>
<accession>A0A2I0TES5</accession>
<organism evidence="1 2">
    <name type="scientific">Limosa lapponica baueri</name>
    <dbReference type="NCBI Taxonomy" id="1758121"/>
    <lineage>
        <taxon>Eukaryota</taxon>
        <taxon>Metazoa</taxon>
        <taxon>Chordata</taxon>
        <taxon>Craniata</taxon>
        <taxon>Vertebrata</taxon>
        <taxon>Euteleostomi</taxon>
        <taxon>Archelosauria</taxon>
        <taxon>Archosauria</taxon>
        <taxon>Dinosauria</taxon>
        <taxon>Saurischia</taxon>
        <taxon>Theropoda</taxon>
        <taxon>Coelurosauria</taxon>
        <taxon>Aves</taxon>
        <taxon>Neognathae</taxon>
        <taxon>Neoaves</taxon>
        <taxon>Charadriiformes</taxon>
        <taxon>Scolopacidae</taxon>
        <taxon>Limosa</taxon>
    </lineage>
</organism>
<reference evidence="2" key="1">
    <citation type="submission" date="2017-11" db="EMBL/GenBank/DDBJ databases">
        <authorList>
            <person name="Lima N.C."/>
            <person name="Parody-Merino A.M."/>
            <person name="Battley P.F."/>
            <person name="Fidler A.E."/>
            <person name="Prosdocimi F."/>
        </authorList>
    </citation>
    <scope>NUCLEOTIDE SEQUENCE [LARGE SCALE GENOMIC DNA]</scope>
</reference>
<dbReference type="AlphaFoldDB" id="A0A2I0TES5"/>
<name>A0A2I0TES5_LIMLA</name>
<evidence type="ECO:0000313" key="1">
    <source>
        <dbReference type="EMBL" id="PKU32276.1"/>
    </source>
</evidence>
<evidence type="ECO:0000313" key="2">
    <source>
        <dbReference type="Proteomes" id="UP000233556"/>
    </source>
</evidence>